<dbReference type="SUPFAM" id="SSF54506">
    <property type="entry name" value="Diaminopimelate epimerase-like"/>
    <property type="match status" value="1"/>
</dbReference>
<dbReference type="GO" id="GO:0008837">
    <property type="term" value="F:diaminopimelate epimerase activity"/>
    <property type="evidence" value="ECO:0007669"/>
    <property type="project" value="InterPro"/>
</dbReference>
<evidence type="ECO:0008006" key="4">
    <source>
        <dbReference type="Google" id="ProtNLM"/>
    </source>
</evidence>
<dbReference type="Gene3D" id="3.10.310.10">
    <property type="entry name" value="Diaminopimelate Epimerase, Chain A, domain 1"/>
    <property type="match status" value="1"/>
</dbReference>
<gene>
    <name evidence="3" type="ORF">S06H3_20150</name>
</gene>
<dbReference type="GO" id="GO:0005829">
    <property type="term" value="C:cytosol"/>
    <property type="evidence" value="ECO:0007669"/>
    <property type="project" value="TreeGrafter"/>
</dbReference>
<dbReference type="EMBL" id="BARV01010406">
    <property type="protein sequence ID" value="GAI11875.1"/>
    <property type="molecule type" value="Genomic_DNA"/>
</dbReference>
<dbReference type="InterPro" id="IPR001653">
    <property type="entry name" value="DAP_epimerase_DapF"/>
</dbReference>
<protein>
    <recommendedName>
        <fullName evidence="4">Diaminopimelate epimerase</fullName>
    </recommendedName>
</protein>
<dbReference type="PANTHER" id="PTHR31689:SF0">
    <property type="entry name" value="DIAMINOPIMELATE EPIMERASE"/>
    <property type="match status" value="1"/>
</dbReference>
<sequence length="62" mass="6776">MNFTKVQGAGNDFILVEASEVNLDWSQMAVAMCGRHFGIGADGLLVLLPSHLADFQMHIFNP</sequence>
<dbReference type="Pfam" id="PF01678">
    <property type="entry name" value="DAP_epimerase"/>
    <property type="match status" value="1"/>
</dbReference>
<dbReference type="AlphaFoldDB" id="X1MB04"/>
<proteinExistence type="inferred from homology"/>
<comment type="caution">
    <text evidence="3">The sequence shown here is derived from an EMBL/GenBank/DDBJ whole genome shotgun (WGS) entry which is preliminary data.</text>
</comment>
<comment type="similarity">
    <text evidence="1">Belongs to the diaminopimelate epimerase family.</text>
</comment>
<dbReference type="GO" id="GO:0009089">
    <property type="term" value="P:lysine biosynthetic process via diaminopimelate"/>
    <property type="evidence" value="ECO:0007669"/>
    <property type="project" value="InterPro"/>
</dbReference>
<name>X1MB04_9ZZZZ</name>
<reference evidence="3" key="1">
    <citation type="journal article" date="2014" name="Front. Microbiol.">
        <title>High frequency of phylogenetically diverse reductive dehalogenase-homologous genes in deep subseafloor sedimentary metagenomes.</title>
        <authorList>
            <person name="Kawai M."/>
            <person name="Futagami T."/>
            <person name="Toyoda A."/>
            <person name="Takaki Y."/>
            <person name="Nishi S."/>
            <person name="Hori S."/>
            <person name="Arai W."/>
            <person name="Tsubouchi T."/>
            <person name="Morono Y."/>
            <person name="Uchiyama I."/>
            <person name="Ito T."/>
            <person name="Fujiyama A."/>
            <person name="Inagaki F."/>
            <person name="Takami H."/>
        </authorList>
    </citation>
    <scope>NUCLEOTIDE SEQUENCE</scope>
    <source>
        <strain evidence="3">Expedition CK06-06</strain>
    </source>
</reference>
<evidence type="ECO:0000313" key="3">
    <source>
        <dbReference type="EMBL" id="GAI11875.1"/>
    </source>
</evidence>
<evidence type="ECO:0000256" key="2">
    <source>
        <dbReference type="ARBA" id="ARBA00023235"/>
    </source>
</evidence>
<organism evidence="3">
    <name type="scientific">marine sediment metagenome</name>
    <dbReference type="NCBI Taxonomy" id="412755"/>
    <lineage>
        <taxon>unclassified sequences</taxon>
        <taxon>metagenomes</taxon>
        <taxon>ecological metagenomes</taxon>
    </lineage>
</organism>
<keyword evidence="2" id="KW-0413">Isomerase</keyword>
<feature type="non-terminal residue" evidence="3">
    <location>
        <position position="62"/>
    </location>
</feature>
<accession>X1MB04</accession>
<evidence type="ECO:0000256" key="1">
    <source>
        <dbReference type="ARBA" id="ARBA00010219"/>
    </source>
</evidence>
<dbReference type="PANTHER" id="PTHR31689">
    <property type="entry name" value="DIAMINOPIMELATE EPIMERASE, CHLOROPLASTIC"/>
    <property type="match status" value="1"/>
</dbReference>